<dbReference type="Proteomes" id="UP001239111">
    <property type="component" value="Chromosome 2"/>
</dbReference>
<evidence type="ECO:0000313" key="2">
    <source>
        <dbReference type="Proteomes" id="UP001239111"/>
    </source>
</evidence>
<name>A0ACC2P556_9HYME</name>
<sequence>MSGEPIEGFAFPGEKIQGTQDLFDKTQAASDIPACRPSIALSNHVDMPVSTDEVAMDLSCNTNAREDIQIENYGFCWVSEIHMETGSSESHSISPPISCQSNGGSKREAIADLEPLISSCSKNHDSNVNAQSTLQSTITPQPQSRAARSRGFKAPNKQTSKPSSTQVSGALDLDMTSQRFEEAIQDTNNMLNQKTQYAMALSNIICLTPILI</sequence>
<accession>A0ACC2P556</accession>
<protein>
    <submittedName>
        <fullName evidence="1">Uncharacterized protein</fullName>
    </submittedName>
</protein>
<gene>
    <name evidence="1" type="ORF">QAD02_014501</name>
</gene>
<comment type="caution">
    <text evidence="1">The sequence shown here is derived from an EMBL/GenBank/DDBJ whole genome shotgun (WGS) entry which is preliminary data.</text>
</comment>
<proteinExistence type="predicted"/>
<dbReference type="EMBL" id="CM056742">
    <property type="protein sequence ID" value="KAJ8678714.1"/>
    <property type="molecule type" value="Genomic_DNA"/>
</dbReference>
<keyword evidence="2" id="KW-1185">Reference proteome</keyword>
<reference evidence="1" key="1">
    <citation type="submission" date="2023-04" db="EMBL/GenBank/DDBJ databases">
        <title>A chromosome-level genome assembly of the parasitoid wasp Eretmocerus hayati.</title>
        <authorList>
            <person name="Zhong Y."/>
            <person name="Liu S."/>
            <person name="Liu Y."/>
        </authorList>
    </citation>
    <scope>NUCLEOTIDE SEQUENCE</scope>
    <source>
        <strain evidence="1">ZJU_SS_LIU_2023</strain>
    </source>
</reference>
<evidence type="ECO:0000313" key="1">
    <source>
        <dbReference type="EMBL" id="KAJ8678714.1"/>
    </source>
</evidence>
<organism evidence="1 2">
    <name type="scientific">Eretmocerus hayati</name>
    <dbReference type="NCBI Taxonomy" id="131215"/>
    <lineage>
        <taxon>Eukaryota</taxon>
        <taxon>Metazoa</taxon>
        <taxon>Ecdysozoa</taxon>
        <taxon>Arthropoda</taxon>
        <taxon>Hexapoda</taxon>
        <taxon>Insecta</taxon>
        <taxon>Pterygota</taxon>
        <taxon>Neoptera</taxon>
        <taxon>Endopterygota</taxon>
        <taxon>Hymenoptera</taxon>
        <taxon>Apocrita</taxon>
        <taxon>Proctotrupomorpha</taxon>
        <taxon>Chalcidoidea</taxon>
        <taxon>Aphelinidae</taxon>
        <taxon>Aphelininae</taxon>
        <taxon>Eretmocerus</taxon>
    </lineage>
</organism>